<protein>
    <submittedName>
        <fullName evidence="1">Uncharacterized protein</fullName>
    </submittedName>
</protein>
<dbReference type="EMBL" id="PRFC01000041">
    <property type="protein sequence ID" value="PWV13822.1"/>
    <property type="molecule type" value="Genomic_DNA"/>
</dbReference>
<dbReference type="VEuPathDB" id="TriTrypDB:C3747_41g622c"/>
<dbReference type="VEuPathDB" id="TriTrypDB:TcYC6_0095040"/>
<evidence type="ECO:0000313" key="2">
    <source>
        <dbReference type="Proteomes" id="UP000246078"/>
    </source>
</evidence>
<dbReference type="VEuPathDB" id="TriTrypDB:TcG_04278"/>
<dbReference type="VEuPathDB" id="TriTrypDB:BCY84_00815"/>
<dbReference type="PROSITE" id="PS51257">
    <property type="entry name" value="PROKAR_LIPOPROTEIN"/>
    <property type="match status" value="1"/>
</dbReference>
<accession>A0A2V2X034</accession>
<dbReference type="VEuPathDB" id="TriTrypDB:TcCLB.507017.170"/>
<dbReference type="Proteomes" id="UP000246078">
    <property type="component" value="Unassembled WGS sequence"/>
</dbReference>
<organism evidence="1 2">
    <name type="scientific">Trypanosoma cruzi</name>
    <dbReference type="NCBI Taxonomy" id="5693"/>
    <lineage>
        <taxon>Eukaryota</taxon>
        <taxon>Discoba</taxon>
        <taxon>Euglenozoa</taxon>
        <taxon>Kinetoplastea</taxon>
        <taxon>Metakinetoplastina</taxon>
        <taxon>Trypanosomatida</taxon>
        <taxon>Trypanosomatidae</taxon>
        <taxon>Trypanosoma</taxon>
        <taxon>Schizotrypanum</taxon>
    </lineage>
</organism>
<evidence type="ECO:0000313" key="1">
    <source>
        <dbReference type="EMBL" id="PWV13822.1"/>
    </source>
</evidence>
<dbReference type="AlphaFoldDB" id="A0A2V2X034"/>
<sequence length="104" mass="12164">MLRRIPDWGIPMVAHQMAAGCGGFFLSFRGVRNTRHDSCNDELTSSHFDLQDIPVDRLTHRYWDDVNTPYDMFLLDEFPFGEGGVDTAEHIFERDRQLLLKEYL</sequence>
<dbReference type="VEuPathDB" id="TriTrypDB:TcBrA4_0030920"/>
<dbReference type="OrthoDB" id="258639at2759"/>
<comment type="caution">
    <text evidence="1">The sequence shown here is derived from an EMBL/GenBank/DDBJ whole genome shotgun (WGS) entry which is preliminary data.</text>
</comment>
<dbReference type="SMR" id="A0A2V2X034"/>
<dbReference type="VEuPathDB" id="TriTrypDB:TcCL_ESM06347"/>
<gene>
    <name evidence="1" type="ORF">C3747_41g622c</name>
</gene>
<reference evidence="1 2" key="1">
    <citation type="journal article" date="2018" name="Microb. Genom.">
        <title>Expanding an expanded genome: long-read sequencing of Trypanosoma cruzi.</title>
        <authorList>
            <person name="Berna L."/>
            <person name="Rodriguez M."/>
            <person name="Chiribao M.L."/>
            <person name="Parodi-Talice A."/>
            <person name="Pita S."/>
            <person name="Rijo G."/>
            <person name="Alvarez-Valin F."/>
            <person name="Robello C."/>
        </authorList>
    </citation>
    <scope>NUCLEOTIDE SEQUENCE [LARGE SCALE GENOMIC DNA]</scope>
    <source>
        <strain evidence="1 2">TCC</strain>
    </source>
</reference>
<proteinExistence type="predicted"/>
<dbReference type="VEuPathDB" id="TriTrypDB:C4B63_42g1150c"/>
<dbReference type="VEuPathDB" id="TriTrypDB:TcCLB.509443.48"/>
<dbReference type="OMA" id="RISDWGA"/>
<name>A0A2V2X034_TRYCR</name>